<organism evidence="4">
    <name type="scientific">Candidatus Methanogaster sp. ANME-2c ERB4</name>
    <dbReference type="NCBI Taxonomy" id="2759911"/>
    <lineage>
        <taxon>Archaea</taxon>
        <taxon>Methanobacteriati</taxon>
        <taxon>Methanobacteriota</taxon>
        <taxon>Stenosarchaea group</taxon>
        <taxon>Methanomicrobia</taxon>
        <taxon>Methanosarcinales</taxon>
        <taxon>ANME-2 cluster</taxon>
        <taxon>Candidatus Methanogasteraceae</taxon>
        <taxon>Candidatus Methanogaster</taxon>
    </lineage>
</organism>
<dbReference type="InterPro" id="IPR050512">
    <property type="entry name" value="Sulf_AdTrans/APS_kinase"/>
</dbReference>
<reference evidence="4" key="1">
    <citation type="submission" date="2020-06" db="EMBL/GenBank/DDBJ databases">
        <title>Unique genomic features of the anaerobic methanotrophic archaea.</title>
        <authorList>
            <person name="Chadwick G.L."/>
            <person name="Skennerton C.T."/>
            <person name="Laso-Perez R."/>
            <person name="Leu A.O."/>
            <person name="Speth D.R."/>
            <person name="Yu H."/>
            <person name="Morgan-Lang C."/>
            <person name="Hatzenpichler R."/>
            <person name="Goudeau D."/>
            <person name="Malmstrom R."/>
            <person name="Brazelton W.J."/>
            <person name="Woyke T."/>
            <person name="Hallam S.J."/>
            <person name="Tyson G.W."/>
            <person name="Wegener G."/>
            <person name="Boetius A."/>
            <person name="Orphan V."/>
        </authorList>
    </citation>
    <scope>NUCLEOTIDE SEQUENCE</scope>
</reference>
<dbReference type="GO" id="GO:0019379">
    <property type="term" value="P:sulfate assimilation, phosphoadenylyl sulfate reduction by phosphoadenylyl-sulfate reductase (thioredoxin)"/>
    <property type="evidence" value="ECO:0007669"/>
    <property type="project" value="TreeGrafter"/>
</dbReference>
<dbReference type="GO" id="GO:0004781">
    <property type="term" value="F:sulfate adenylyltransferase (ATP) activity"/>
    <property type="evidence" value="ECO:0007669"/>
    <property type="project" value="TreeGrafter"/>
</dbReference>
<dbReference type="PANTHER" id="PTHR42700:SF1">
    <property type="entry name" value="SULFATE ADENYLYLTRANSFERASE"/>
    <property type="match status" value="1"/>
</dbReference>
<proteinExistence type="predicted"/>
<dbReference type="PANTHER" id="PTHR42700">
    <property type="entry name" value="SULFATE ADENYLYLTRANSFERASE"/>
    <property type="match status" value="1"/>
</dbReference>
<dbReference type="GO" id="GO:0004020">
    <property type="term" value="F:adenylylsulfate kinase activity"/>
    <property type="evidence" value="ECO:0007669"/>
    <property type="project" value="UniProtKB-EC"/>
</dbReference>
<dbReference type="EMBL" id="MT631442">
    <property type="protein sequence ID" value="QNO50602.1"/>
    <property type="molecule type" value="Genomic_DNA"/>
</dbReference>
<dbReference type="SUPFAM" id="SSF52540">
    <property type="entry name" value="P-loop containing nucleoside triphosphate hydrolases"/>
    <property type="match status" value="1"/>
</dbReference>
<dbReference type="GO" id="GO:0005737">
    <property type="term" value="C:cytoplasm"/>
    <property type="evidence" value="ECO:0007669"/>
    <property type="project" value="TreeGrafter"/>
</dbReference>
<evidence type="ECO:0000313" key="3">
    <source>
        <dbReference type="EMBL" id="QNO43794.1"/>
    </source>
</evidence>
<evidence type="ECO:0000259" key="2">
    <source>
        <dbReference type="Pfam" id="PF01583"/>
    </source>
</evidence>
<evidence type="ECO:0000313" key="4">
    <source>
        <dbReference type="EMBL" id="QNO50602.1"/>
    </source>
</evidence>
<name>A0A7G9YRG8_9EURY</name>
<dbReference type="EMBL" id="MT630864">
    <property type="protein sequence ID" value="QNO43794.1"/>
    <property type="molecule type" value="Genomic_DNA"/>
</dbReference>
<dbReference type="AlphaFoldDB" id="A0A7G9YRG8"/>
<protein>
    <submittedName>
        <fullName evidence="4">Adenylyl-sulfate kinase</fullName>
        <ecNumber evidence="4">2.7.1.25</ecNumber>
    </submittedName>
</protein>
<dbReference type="EC" id="2.7.1.25" evidence="4"/>
<feature type="domain" description="APS kinase" evidence="2">
    <location>
        <begin position="22"/>
        <end position="175"/>
    </location>
</feature>
<dbReference type="Pfam" id="PF01583">
    <property type="entry name" value="APS_kinase"/>
    <property type="match status" value="1"/>
</dbReference>
<keyword evidence="1 4" id="KW-0808">Transferase</keyword>
<dbReference type="GO" id="GO:0010134">
    <property type="term" value="P:sulfate assimilation via adenylyl sulfate reduction"/>
    <property type="evidence" value="ECO:0007669"/>
    <property type="project" value="TreeGrafter"/>
</dbReference>
<gene>
    <name evidence="4" type="primary">cysC</name>
    <name evidence="3" type="ORF">BPLLOOKG_00020</name>
    <name evidence="4" type="ORF">EGELPFMD_00022</name>
</gene>
<dbReference type="InterPro" id="IPR027417">
    <property type="entry name" value="P-loop_NTPase"/>
</dbReference>
<dbReference type="GO" id="GO:0005524">
    <property type="term" value="F:ATP binding"/>
    <property type="evidence" value="ECO:0007669"/>
    <property type="project" value="InterPro"/>
</dbReference>
<sequence length="195" mass="21375">MGSGTQVIPAQATQATQAKDAYAIWITGLPGCGKTTIAEKVHESLCKLQGRDVKHLQLDKIRKIITPHPNYTDEERTIVYASLAYMAHLLVDSGIPVIIDATANQRRYRDLARSLIPRFVEVYVKCPLDVCVKRERIRHAEYAPTGIYASAGGGGTVPGVDVKYEAPLHPEIVVQSDLTDATACADAIVRYVLEM</sequence>
<accession>A0A7G9YRG8</accession>
<keyword evidence="4" id="KW-0418">Kinase</keyword>
<dbReference type="Gene3D" id="3.40.50.300">
    <property type="entry name" value="P-loop containing nucleotide triphosphate hydrolases"/>
    <property type="match status" value="1"/>
</dbReference>
<evidence type="ECO:0000256" key="1">
    <source>
        <dbReference type="ARBA" id="ARBA00022679"/>
    </source>
</evidence>
<dbReference type="CDD" id="cd02027">
    <property type="entry name" value="APSK"/>
    <property type="match status" value="1"/>
</dbReference>
<dbReference type="InterPro" id="IPR059117">
    <property type="entry name" value="APS_kinase_dom"/>
</dbReference>